<feature type="domain" description="Protein FecR C-terminal" evidence="3">
    <location>
        <begin position="260"/>
        <end position="326"/>
    </location>
</feature>
<evidence type="ECO:0000313" key="4">
    <source>
        <dbReference type="EMBL" id="EAY24220.1"/>
    </source>
</evidence>
<evidence type="ECO:0000259" key="3">
    <source>
        <dbReference type="Pfam" id="PF16344"/>
    </source>
</evidence>
<keyword evidence="1" id="KW-0812">Transmembrane</keyword>
<evidence type="ECO:0000256" key="1">
    <source>
        <dbReference type="SAM" id="Phobius"/>
    </source>
</evidence>
<evidence type="ECO:0000313" key="5">
    <source>
        <dbReference type="Proteomes" id="UP000004095"/>
    </source>
</evidence>
<dbReference type="InterPro" id="IPR032508">
    <property type="entry name" value="FecR_C"/>
</dbReference>
<proteinExistence type="predicted"/>
<dbReference type="eggNOG" id="COG3712">
    <property type="taxonomic scope" value="Bacteria"/>
</dbReference>
<gene>
    <name evidence="4" type="ORF">M23134_00994</name>
</gene>
<dbReference type="AlphaFoldDB" id="A1ZZH4"/>
<dbReference type="InterPro" id="IPR012373">
    <property type="entry name" value="Ferrdict_sens_TM"/>
</dbReference>
<dbReference type="GO" id="GO:0016989">
    <property type="term" value="F:sigma factor antagonist activity"/>
    <property type="evidence" value="ECO:0007669"/>
    <property type="project" value="TreeGrafter"/>
</dbReference>
<keyword evidence="5" id="KW-1185">Reference proteome</keyword>
<accession>A1ZZH4</accession>
<keyword evidence="1" id="KW-1133">Transmembrane helix</keyword>
<comment type="caution">
    <text evidence="4">The sequence shown here is derived from an EMBL/GenBank/DDBJ whole genome shotgun (WGS) entry which is preliminary data.</text>
</comment>
<evidence type="ECO:0000259" key="2">
    <source>
        <dbReference type="Pfam" id="PF04773"/>
    </source>
</evidence>
<dbReference type="Proteomes" id="UP000004095">
    <property type="component" value="Unassembled WGS sequence"/>
</dbReference>
<dbReference type="InterPro" id="IPR006860">
    <property type="entry name" value="FecR"/>
</dbReference>
<dbReference type="RefSeq" id="WP_002705263.1">
    <property type="nucleotide sequence ID" value="NZ_AAWS01000077.1"/>
</dbReference>
<dbReference type="Pfam" id="PF16344">
    <property type="entry name" value="FecR_C"/>
    <property type="match status" value="1"/>
</dbReference>
<organism evidence="4 5">
    <name type="scientific">Microscilla marina ATCC 23134</name>
    <dbReference type="NCBI Taxonomy" id="313606"/>
    <lineage>
        <taxon>Bacteria</taxon>
        <taxon>Pseudomonadati</taxon>
        <taxon>Bacteroidota</taxon>
        <taxon>Cytophagia</taxon>
        <taxon>Cytophagales</taxon>
        <taxon>Microscillaceae</taxon>
        <taxon>Microscilla</taxon>
    </lineage>
</organism>
<dbReference type="Gene3D" id="2.60.120.1440">
    <property type="match status" value="1"/>
</dbReference>
<feature type="transmembrane region" description="Helical" evidence="1">
    <location>
        <begin position="85"/>
        <end position="106"/>
    </location>
</feature>
<dbReference type="Gene3D" id="3.55.50.30">
    <property type="match status" value="1"/>
</dbReference>
<dbReference type="Pfam" id="PF04773">
    <property type="entry name" value="FecR"/>
    <property type="match status" value="1"/>
</dbReference>
<dbReference type="OrthoDB" id="1452822at2"/>
<dbReference type="EMBL" id="AAWS01000077">
    <property type="protein sequence ID" value="EAY24220.1"/>
    <property type="molecule type" value="Genomic_DNA"/>
</dbReference>
<keyword evidence="1" id="KW-0472">Membrane</keyword>
<feature type="domain" description="FecR protein" evidence="2">
    <location>
        <begin position="129"/>
        <end position="214"/>
    </location>
</feature>
<dbReference type="PANTHER" id="PTHR30273">
    <property type="entry name" value="PERIPLASMIC SIGNAL SENSOR AND SIGMA FACTOR ACTIVATOR FECR-RELATED"/>
    <property type="match status" value="1"/>
</dbReference>
<dbReference type="PIRSF" id="PIRSF018266">
    <property type="entry name" value="FecR"/>
    <property type="match status" value="1"/>
</dbReference>
<dbReference type="PANTHER" id="PTHR30273:SF2">
    <property type="entry name" value="PROTEIN FECR"/>
    <property type="match status" value="1"/>
</dbReference>
<name>A1ZZH4_MICM2</name>
<protein>
    <submittedName>
        <fullName evidence="4">Putative anti-sigma factor</fullName>
    </submittedName>
</protein>
<sequence>MDIEFLIKYLMKKTSAAETQQVKEWLNSNEKNQTYFVRLKEWYDKEPPLVSLSDAEVAQDWQKVKAKALDKKEAKDKAQGKTRRLWVTRIAAAVVVLGVAFGLIYFGSLRPQPTPVAYTQSKSAQSLNKKAWVLEDGTKVWLNKNARIYFPEKFDDNRRMVRLEGEGFFEVKRDEKRPFTVQTNGVDVRVLGTSFNIYQKDSTHTKVTVNSGKVAVATKDGAQRVELVKGEASNFNAQNASLSKALNRDLNYLAWKTGALVFKKATMEQIVADLQRHYQVNISCAPALRQQFGFNGTFKDQPLKEVLQVLEATLEVKVVYDRNAIFIK</sequence>
<reference evidence="4 5" key="1">
    <citation type="submission" date="2007-01" db="EMBL/GenBank/DDBJ databases">
        <authorList>
            <person name="Haygood M."/>
            <person name="Podell S."/>
            <person name="Anderson C."/>
            <person name="Hopkinson B."/>
            <person name="Roe K."/>
            <person name="Barbeau K."/>
            <person name="Gaasterland T."/>
            <person name="Ferriera S."/>
            <person name="Johnson J."/>
            <person name="Kravitz S."/>
            <person name="Beeson K."/>
            <person name="Sutton G."/>
            <person name="Rogers Y.-H."/>
            <person name="Friedman R."/>
            <person name="Frazier M."/>
            <person name="Venter J.C."/>
        </authorList>
    </citation>
    <scope>NUCLEOTIDE SEQUENCE [LARGE SCALE GENOMIC DNA]</scope>
    <source>
        <strain evidence="4 5">ATCC 23134</strain>
    </source>
</reference>